<comment type="caution">
    <text evidence="2">The sequence shown here is derived from an EMBL/GenBank/DDBJ whole genome shotgun (WGS) entry which is preliminary data.</text>
</comment>
<evidence type="ECO:0000256" key="1">
    <source>
        <dbReference type="SAM" id="MobiDB-lite"/>
    </source>
</evidence>
<sequence length="138" mass="16419">MASHKIDYESERSKVREQEEVDKQGNADRLKFEHRAKQLELKKSALQASLKTQLEYEREVSRLRHRGAAIRTQMPGIEYEPRLEIRTNLFVDPEDGQEDNREDRLLDRTRMPQGVLVRKDEVRRNSARMAPFSKREDR</sequence>
<name>A0ABR4BK39_9LECA</name>
<organism evidence="2 3">
    <name type="scientific">Lepraria finkii</name>
    <dbReference type="NCBI Taxonomy" id="1340010"/>
    <lineage>
        <taxon>Eukaryota</taxon>
        <taxon>Fungi</taxon>
        <taxon>Dikarya</taxon>
        <taxon>Ascomycota</taxon>
        <taxon>Pezizomycotina</taxon>
        <taxon>Lecanoromycetes</taxon>
        <taxon>OSLEUM clade</taxon>
        <taxon>Lecanoromycetidae</taxon>
        <taxon>Lecanorales</taxon>
        <taxon>Lecanorineae</taxon>
        <taxon>Stereocaulaceae</taxon>
        <taxon>Lepraria</taxon>
    </lineage>
</organism>
<proteinExistence type="predicted"/>
<keyword evidence="3" id="KW-1185">Reference proteome</keyword>
<dbReference type="EMBL" id="JBHFEH010000003">
    <property type="protein sequence ID" value="KAL2058181.1"/>
    <property type="molecule type" value="Genomic_DNA"/>
</dbReference>
<gene>
    <name evidence="2" type="ORF">ABVK25_001799</name>
</gene>
<dbReference type="Proteomes" id="UP001590951">
    <property type="component" value="Unassembled WGS sequence"/>
</dbReference>
<evidence type="ECO:0000313" key="3">
    <source>
        <dbReference type="Proteomes" id="UP001590951"/>
    </source>
</evidence>
<feature type="region of interest" description="Disordered" evidence="1">
    <location>
        <begin position="1"/>
        <end position="29"/>
    </location>
</feature>
<protein>
    <submittedName>
        <fullName evidence="2">Uncharacterized protein</fullName>
    </submittedName>
</protein>
<reference evidence="2 3" key="1">
    <citation type="submission" date="2024-09" db="EMBL/GenBank/DDBJ databases">
        <title>Rethinking Asexuality: The Enigmatic Case of Functional Sexual Genes in Lepraria (Stereocaulaceae).</title>
        <authorList>
            <person name="Doellman M."/>
            <person name="Sun Y."/>
            <person name="Barcenas-Pena A."/>
            <person name="Lumbsch H.T."/>
            <person name="Grewe F."/>
        </authorList>
    </citation>
    <scope>NUCLEOTIDE SEQUENCE [LARGE SCALE GENOMIC DNA]</scope>
    <source>
        <strain evidence="2 3">Grewe 0041</strain>
    </source>
</reference>
<accession>A0ABR4BK39</accession>
<evidence type="ECO:0000313" key="2">
    <source>
        <dbReference type="EMBL" id="KAL2058181.1"/>
    </source>
</evidence>